<gene>
    <name evidence="17" type="ORF">OKIOD_LOCUS2540</name>
</gene>
<keyword evidence="6" id="KW-0479">Metal-binding</keyword>
<accession>A0ABN7RWQ9</accession>
<keyword evidence="5" id="KW-0808">Transferase</keyword>
<dbReference type="SMART" id="SM00220">
    <property type="entry name" value="S_TKc"/>
    <property type="match status" value="1"/>
</dbReference>
<dbReference type="PROSITE" id="PS50011">
    <property type="entry name" value="PROTEIN_KINASE_DOM"/>
    <property type="match status" value="1"/>
</dbReference>
<dbReference type="EMBL" id="OU015568">
    <property type="protein sequence ID" value="CAG5085726.1"/>
    <property type="molecule type" value="Genomic_DNA"/>
</dbReference>
<keyword evidence="9" id="KW-0862">Zinc</keyword>
<comment type="catalytic activity">
    <reaction evidence="13">
        <text>L-seryl-[protein] + ATP = O-phospho-L-seryl-[protein] + ADP + H(+)</text>
        <dbReference type="Rhea" id="RHEA:17989"/>
        <dbReference type="Rhea" id="RHEA-COMP:9863"/>
        <dbReference type="Rhea" id="RHEA-COMP:11604"/>
        <dbReference type="ChEBI" id="CHEBI:15378"/>
        <dbReference type="ChEBI" id="CHEBI:29999"/>
        <dbReference type="ChEBI" id="CHEBI:30616"/>
        <dbReference type="ChEBI" id="CHEBI:83421"/>
        <dbReference type="ChEBI" id="CHEBI:456216"/>
        <dbReference type="EC" id="2.7.11.1"/>
    </reaction>
</comment>
<dbReference type="InterPro" id="IPR050236">
    <property type="entry name" value="Ser_Thr_kinase_AGC"/>
</dbReference>
<name>A0ABN7RWQ9_OIKDI</name>
<evidence type="ECO:0000256" key="1">
    <source>
        <dbReference type="ARBA" id="ARBA00005490"/>
    </source>
</evidence>
<dbReference type="CDD" id="cd00029">
    <property type="entry name" value="C1"/>
    <property type="match status" value="1"/>
</dbReference>
<dbReference type="PRINTS" id="PR00360">
    <property type="entry name" value="C2DOMAIN"/>
</dbReference>
<evidence type="ECO:0000256" key="5">
    <source>
        <dbReference type="ARBA" id="ARBA00022679"/>
    </source>
</evidence>
<dbReference type="PANTHER" id="PTHR24356">
    <property type="entry name" value="SERINE/THREONINE-PROTEIN KINASE"/>
    <property type="match status" value="1"/>
</dbReference>
<evidence type="ECO:0000256" key="2">
    <source>
        <dbReference type="ARBA" id="ARBA00012513"/>
    </source>
</evidence>
<dbReference type="InterPro" id="IPR035892">
    <property type="entry name" value="C2_domain_sf"/>
</dbReference>
<dbReference type="InterPro" id="IPR008271">
    <property type="entry name" value="Ser/Thr_kinase_AS"/>
</dbReference>
<evidence type="ECO:0000256" key="9">
    <source>
        <dbReference type="ARBA" id="ARBA00022833"/>
    </source>
</evidence>
<dbReference type="SUPFAM" id="SSF56112">
    <property type="entry name" value="Protein kinase-like (PK-like)"/>
    <property type="match status" value="1"/>
</dbReference>
<evidence type="ECO:0000256" key="3">
    <source>
        <dbReference type="ARBA" id="ARBA00022148"/>
    </source>
</evidence>
<keyword evidence="4" id="KW-0723">Serine/threonine-protein kinase</keyword>
<dbReference type="PROSITE" id="PS50081">
    <property type="entry name" value="ZF_DAG_PE_2"/>
    <property type="match status" value="2"/>
</dbReference>
<evidence type="ECO:0000259" key="15">
    <source>
        <dbReference type="PROSITE" id="PS50011"/>
    </source>
</evidence>
<dbReference type="InterPro" id="IPR046349">
    <property type="entry name" value="C1-like_sf"/>
</dbReference>
<dbReference type="SUPFAM" id="SSF57889">
    <property type="entry name" value="Cysteine-rich domain"/>
    <property type="match status" value="2"/>
</dbReference>
<dbReference type="PROSITE" id="PS00108">
    <property type="entry name" value="PROTEIN_KINASE_ST"/>
    <property type="match status" value="1"/>
</dbReference>
<dbReference type="SMART" id="SM00239">
    <property type="entry name" value="C2"/>
    <property type="match status" value="1"/>
</dbReference>
<keyword evidence="7" id="KW-0547">Nucleotide-binding</keyword>
<dbReference type="Gene3D" id="1.10.510.10">
    <property type="entry name" value="Transferase(Phosphotransferase) domain 1"/>
    <property type="match status" value="1"/>
</dbReference>
<keyword evidence="8" id="KW-0418">Kinase</keyword>
<dbReference type="InterPro" id="IPR011009">
    <property type="entry name" value="Kinase-like_dom_sf"/>
</dbReference>
<dbReference type="Pfam" id="PF00130">
    <property type="entry name" value="C1_1"/>
    <property type="match status" value="2"/>
</dbReference>
<reference evidence="17 18" key="1">
    <citation type="submission" date="2021-04" db="EMBL/GenBank/DDBJ databases">
        <authorList>
            <person name="Bliznina A."/>
        </authorList>
    </citation>
    <scope>NUCLEOTIDE SEQUENCE [LARGE SCALE GENOMIC DNA]</scope>
</reference>
<evidence type="ECO:0000256" key="12">
    <source>
        <dbReference type="ARBA" id="ARBA00047899"/>
    </source>
</evidence>
<dbReference type="Gene3D" id="3.30.200.20">
    <property type="entry name" value="Phosphorylase Kinase, domain 1"/>
    <property type="match status" value="1"/>
</dbReference>
<dbReference type="EC" id="2.7.11.1" evidence="2"/>
<dbReference type="Proteomes" id="UP001158576">
    <property type="component" value="Chromosome PAR"/>
</dbReference>
<evidence type="ECO:0000256" key="4">
    <source>
        <dbReference type="ARBA" id="ARBA00022527"/>
    </source>
</evidence>
<evidence type="ECO:0000259" key="16">
    <source>
        <dbReference type="PROSITE" id="PS50081"/>
    </source>
</evidence>
<dbReference type="PANTHER" id="PTHR24356:SF1">
    <property type="entry name" value="SERINE_THREONINE-PROTEIN KINASE GREATWALL"/>
    <property type="match status" value="1"/>
</dbReference>
<evidence type="ECO:0000259" key="14">
    <source>
        <dbReference type="PROSITE" id="PS50004"/>
    </source>
</evidence>
<protein>
    <recommendedName>
        <fullName evidence="3">Serine/threonine-protein kinase greatwall</fullName>
        <ecNumber evidence="2">2.7.11.1</ecNumber>
    </recommendedName>
    <alternativeName>
        <fullName evidence="11">Microtubule-associated serine/threonine-protein kinase-like</fullName>
    </alternativeName>
</protein>
<feature type="domain" description="C2" evidence="14">
    <location>
        <begin position="110"/>
        <end position="228"/>
    </location>
</feature>
<evidence type="ECO:0000256" key="11">
    <source>
        <dbReference type="ARBA" id="ARBA00033099"/>
    </source>
</evidence>
<dbReference type="SMART" id="SM00109">
    <property type="entry name" value="C1"/>
    <property type="match status" value="2"/>
</dbReference>
<dbReference type="InterPro" id="IPR000719">
    <property type="entry name" value="Prot_kinase_dom"/>
</dbReference>
<feature type="domain" description="Protein kinase" evidence="15">
    <location>
        <begin position="272"/>
        <end position="534"/>
    </location>
</feature>
<organism evidence="17 18">
    <name type="scientific">Oikopleura dioica</name>
    <name type="common">Tunicate</name>
    <dbReference type="NCBI Taxonomy" id="34765"/>
    <lineage>
        <taxon>Eukaryota</taxon>
        <taxon>Metazoa</taxon>
        <taxon>Chordata</taxon>
        <taxon>Tunicata</taxon>
        <taxon>Appendicularia</taxon>
        <taxon>Copelata</taxon>
        <taxon>Oikopleuridae</taxon>
        <taxon>Oikopleura</taxon>
    </lineage>
</organism>
<evidence type="ECO:0000256" key="13">
    <source>
        <dbReference type="ARBA" id="ARBA00048679"/>
    </source>
</evidence>
<dbReference type="InterPro" id="IPR000008">
    <property type="entry name" value="C2_dom"/>
</dbReference>
<dbReference type="SUPFAM" id="SSF49562">
    <property type="entry name" value="C2 domain (Calcium/lipid-binding domain, CaLB)"/>
    <property type="match status" value="1"/>
</dbReference>
<proteinExistence type="inferred from homology"/>
<evidence type="ECO:0000256" key="7">
    <source>
        <dbReference type="ARBA" id="ARBA00022741"/>
    </source>
</evidence>
<dbReference type="Gene3D" id="3.30.60.20">
    <property type="match status" value="2"/>
</dbReference>
<evidence type="ECO:0000256" key="8">
    <source>
        <dbReference type="ARBA" id="ARBA00022777"/>
    </source>
</evidence>
<dbReference type="Pfam" id="PF00168">
    <property type="entry name" value="C2"/>
    <property type="match status" value="1"/>
</dbReference>
<dbReference type="Gene3D" id="2.60.40.150">
    <property type="entry name" value="C2 domain"/>
    <property type="match status" value="1"/>
</dbReference>
<feature type="domain" description="Phorbol-ester/DAG-type" evidence="16">
    <location>
        <begin position="1"/>
        <end position="42"/>
    </location>
</feature>
<dbReference type="InterPro" id="IPR002219">
    <property type="entry name" value="PKC_DAG/PE"/>
</dbReference>
<evidence type="ECO:0000256" key="10">
    <source>
        <dbReference type="ARBA" id="ARBA00022840"/>
    </source>
</evidence>
<keyword evidence="18" id="KW-1185">Reference proteome</keyword>
<evidence type="ECO:0000313" key="18">
    <source>
        <dbReference type="Proteomes" id="UP001158576"/>
    </source>
</evidence>
<dbReference type="Pfam" id="PF00069">
    <property type="entry name" value="Pkinase"/>
    <property type="match status" value="1"/>
</dbReference>
<sequence>MLKLPIFCDYCDDYIFGNDAFRCRACNVLIHKSCISQIIFDCPGVDHGRAAEGSTVHEYRERVVKNPAQCDQCGVMYENKVFHCAHCGIRAHKDCLNFIPSTCGMAGDQLRGTLRITTYFDDSRLTVHVHEAKHITAMDVNGKSDPYVKISSYHRGSGWSDGSKTRTRKKTLNPNWNEKLTVFLDTADTACRVLIEVYDWDGFSDDDLIGGFSISGNELMKNPADGWFRLLGKTESVFYNIPVGYSKEKLEQIWEEMDDDEGEESGTAITDFNIQGAISNGFFGQVLLAINDDDEKVAVKCMSKLKVASSGAINDVFAERDVMIKGSPYIVELYRAFQDTENLYFELELCEVGSLLDLYEFYEGNISGTSAKFILAEESFLSFCRRNQIICAIEFLHGIYIIHRDIKPGNILITGRLHAKLADFNMSKDLSQSEDHKTTTLCGSHGYIAPEVYSGARYGIKADVWAFGVLIYEMTEKKLMIEAEDSTSLKQKTLEFELDGDTIESDAKELLVKALKTAPKERASARKLKRTSFFEDIEFENLHEQDSPIDFAPPEFGLDDPQSLRNWLKP</sequence>
<comment type="catalytic activity">
    <reaction evidence="12">
        <text>L-threonyl-[protein] + ATP = O-phospho-L-threonyl-[protein] + ADP + H(+)</text>
        <dbReference type="Rhea" id="RHEA:46608"/>
        <dbReference type="Rhea" id="RHEA-COMP:11060"/>
        <dbReference type="Rhea" id="RHEA-COMP:11605"/>
        <dbReference type="ChEBI" id="CHEBI:15378"/>
        <dbReference type="ChEBI" id="CHEBI:30013"/>
        <dbReference type="ChEBI" id="CHEBI:30616"/>
        <dbReference type="ChEBI" id="CHEBI:61977"/>
        <dbReference type="ChEBI" id="CHEBI:456216"/>
        <dbReference type="EC" id="2.7.11.1"/>
    </reaction>
</comment>
<comment type="similarity">
    <text evidence="1">Belongs to the protein kinase superfamily. AGC Ser/Thr protein kinase family. PKC subfamily.</text>
</comment>
<feature type="domain" description="Phorbol-ester/DAG-type" evidence="16">
    <location>
        <begin position="56"/>
        <end position="103"/>
    </location>
</feature>
<dbReference type="PROSITE" id="PS50004">
    <property type="entry name" value="C2"/>
    <property type="match status" value="1"/>
</dbReference>
<evidence type="ECO:0000256" key="6">
    <source>
        <dbReference type="ARBA" id="ARBA00022723"/>
    </source>
</evidence>
<evidence type="ECO:0000313" key="17">
    <source>
        <dbReference type="EMBL" id="CAG5085726.1"/>
    </source>
</evidence>
<keyword evidence="10" id="KW-0067">ATP-binding</keyword>